<feature type="non-terminal residue" evidence="2">
    <location>
        <position position="1"/>
    </location>
</feature>
<evidence type="ECO:0000313" key="2">
    <source>
        <dbReference type="EMBL" id="CRZ05111.1"/>
    </source>
</evidence>
<dbReference type="Pfam" id="PF08385">
    <property type="entry name" value="DHC_N1"/>
    <property type="match status" value="1"/>
</dbReference>
<dbReference type="GO" id="GO:0051959">
    <property type="term" value="F:dynein light intermediate chain binding"/>
    <property type="evidence" value="ECO:0007669"/>
    <property type="project" value="InterPro"/>
</dbReference>
<sequence>SEYTVPYAAHEIAGLHDPMRTLYQNIMLVVREYNAVVDALTSDERQLFADHMRKVDRRLNPGLTKLTWSKRHVKEFFVKVCRDQCRDVSALISAFHGHHQSIMSNCKKIAATSVIAIEKNIVYTDTMFKEAQSRHRAAVEVELAEVHQDIVSRMNQCYEVFKDAPSDVQRSWASYIR</sequence>
<reference evidence="2" key="1">
    <citation type="submission" date="2015-04" db="EMBL/GenBank/DDBJ databases">
        <title>The genome sequence of the plant pathogenic Rhizarian Plasmodiophora brassicae reveals insights in its biotrophic life cycle and the origin of chitin synthesis.</title>
        <authorList>
            <person name="Schwelm A."/>
            <person name="Fogelqvist J."/>
            <person name="Knaust A."/>
            <person name="Julke S."/>
            <person name="Lilja T."/>
            <person name="Dhandapani V."/>
            <person name="Bonilla-Rosso G."/>
            <person name="Karlsson M."/>
            <person name="Shevchenko A."/>
            <person name="Choi S.R."/>
            <person name="Kim H.G."/>
            <person name="Park J.Y."/>
            <person name="Lim Y.P."/>
            <person name="Ludwig-Muller J."/>
            <person name="Dixelius C."/>
        </authorList>
    </citation>
    <scope>NUCLEOTIDE SEQUENCE</scope>
    <source>
        <tissue evidence="2">Potato root galls</tissue>
    </source>
</reference>
<dbReference type="GO" id="GO:0045505">
    <property type="term" value="F:dynein intermediate chain binding"/>
    <property type="evidence" value="ECO:0007669"/>
    <property type="project" value="InterPro"/>
</dbReference>
<dbReference type="InterPro" id="IPR013594">
    <property type="entry name" value="Dynein_heavy_tail"/>
</dbReference>
<dbReference type="GO" id="GO:0007018">
    <property type="term" value="P:microtubule-based movement"/>
    <property type="evidence" value="ECO:0007669"/>
    <property type="project" value="InterPro"/>
</dbReference>
<dbReference type="AlphaFoldDB" id="A0A0H5QU66"/>
<dbReference type="PANTHER" id="PTHR46532">
    <property type="entry name" value="MALE FERTILITY FACTOR KL5"/>
    <property type="match status" value="1"/>
</dbReference>
<evidence type="ECO:0000259" key="1">
    <source>
        <dbReference type="Pfam" id="PF08385"/>
    </source>
</evidence>
<dbReference type="InterPro" id="IPR026983">
    <property type="entry name" value="DHC"/>
</dbReference>
<name>A0A0H5QU66_9EUKA</name>
<proteinExistence type="predicted"/>
<dbReference type="EMBL" id="HACM01004669">
    <property type="protein sequence ID" value="CRZ05111.1"/>
    <property type="molecule type" value="Transcribed_RNA"/>
</dbReference>
<dbReference type="GO" id="GO:0005858">
    <property type="term" value="C:axonemal dynein complex"/>
    <property type="evidence" value="ECO:0007669"/>
    <property type="project" value="TreeGrafter"/>
</dbReference>
<feature type="non-terminal residue" evidence="2">
    <location>
        <position position="177"/>
    </location>
</feature>
<dbReference type="PANTHER" id="PTHR46532:SF11">
    <property type="entry name" value="DYNEIN AXONEMAL HEAVY CHAIN 12"/>
    <property type="match status" value="1"/>
</dbReference>
<feature type="domain" description="Dynein heavy chain tail" evidence="1">
    <location>
        <begin position="3"/>
        <end position="76"/>
    </location>
</feature>
<accession>A0A0H5QU66</accession>
<organism evidence="2">
    <name type="scientific">Spongospora subterranea</name>
    <dbReference type="NCBI Taxonomy" id="70186"/>
    <lineage>
        <taxon>Eukaryota</taxon>
        <taxon>Sar</taxon>
        <taxon>Rhizaria</taxon>
        <taxon>Endomyxa</taxon>
        <taxon>Phytomyxea</taxon>
        <taxon>Plasmodiophorida</taxon>
        <taxon>Plasmodiophoridae</taxon>
        <taxon>Spongospora</taxon>
    </lineage>
</organism>
<protein>
    <recommendedName>
        <fullName evidence="1">Dynein heavy chain tail domain-containing protein</fullName>
    </recommendedName>
</protein>